<keyword evidence="2" id="KW-0255">Endonuclease</keyword>
<dbReference type="Pfam" id="PF05204">
    <property type="entry name" value="Hom_end"/>
    <property type="match status" value="1"/>
</dbReference>
<dbReference type="GO" id="GO:0003677">
    <property type="term" value="F:DNA binding"/>
    <property type="evidence" value="ECO:0007669"/>
    <property type="project" value="InterPro"/>
</dbReference>
<dbReference type="PROSITE" id="PS50819">
    <property type="entry name" value="INTEIN_ENDONUCLEASE"/>
    <property type="match status" value="1"/>
</dbReference>
<dbReference type="Pfam" id="PF05203">
    <property type="entry name" value="Hom_end_hint"/>
    <property type="match status" value="1"/>
</dbReference>
<dbReference type="InterPro" id="IPR036844">
    <property type="entry name" value="Hint_dom_sf"/>
</dbReference>
<feature type="domain" description="DOD-type homing endonuclease" evidence="1">
    <location>
        <begin position="183"/>
        <end position="312"/>
    </location>
</feature>
<reference evidence="2" key="1">
    <citation type="journal article" date="2017" name="Science">
        <title>Giant viruses with an expanded complement of translation system components.</title>
        <authorList>
            <person name="Schulz F."/>
            <person name="Yutin N."/>
            <person name="Ivanova N.N."/>
            <person name="Ortega D.R."/>
            <person name="Lee T.K."/>
            <person name="Vierheilig J."/>
            <person name="Daims H."/>
            <person name="Horn M."/>
            <person name="Wagner M."/>
            <person name="Jensen G.J."/>
            <person name="Kyrpides N.C."/>
            <person name="Koonin E.V."/>
            <person name="Woyke T."/>
        </authorList>
    </citation>
    <scope>NUCLEOTIDE SEQUENCE</scope>
    <source>
        <strain evidence="2">KNV1</strain>
    </source>
</reference>
<name>A0A1V0SK08_9VIRU</name>
<dbReference type="GO" id="GO:0030908">
    <property type="term" value="P:protein splicing"/>
    <property type="evidence" value="ECO:0007669"/>
    <property type="project" value="InterPro"/>
</dbReference>
<evidence type="ECO:0000259" key="1">
    <source>
        <dbReference type="PROSITE" id="PS50819"/>
    </source>
</evidence>
<evidence type="ECO:0000313" key="2">
    <source>
        <dbReference type="EMBL" id="ARF11948.1"/>
    </source>
</evidence>
<dbReference type="SUPFAM" id="SSF51294">
    <property type="entry name" value="Hedgehog/intein (Hint) domain"/>
    <property type="match status" value="1"/>
</dbReference>
<dbReference type="InterPro" id="IPR004042">
    <property type="entry name" value="Intein_endonuc_central"/>
</dbReference>
<proteinExistence type="predicted"/>
<dbReference type="SUPFAM" id="SSF55608">
    <property type="entry name" value="Homing endonucleases"/>
    <property type="match status" value="1"/>
</dbReference>
<dbReference type="GO" id="GO:0004519">
    <property type="term" value="F:endonuclease activity"/>
    <property type="evidence" value="ECO:0007669"/>
    <property type="project" value="UniProtKB-KW"/>
</dbReference>
<protein>
    <submittedName>
        <fullName evidence="2">Homing endonuclease</fullName>
    </submittedName>
</protein>
<dbReference type="Gene3D" id="3.10.28.10">
    <property type="entry name" value="Homing endonucleases"/>
    <property type="match status" value="1"/>
</dbReference>
<gene>
    <name evidence="2" type="ORF">Klosneuvirus_3_83</name>
</gene>
<keyword evidence="2" id="KW-0378">Hydrolase</keyword>
<dbReference type="InterPro" id="IPR007868">
    <property type="entry name" value="Hom_end_hint"/>
</dbReference>
<organism evidence="2">
    <name type="scientific">Klosneuvirus KNV1</name>
    <dbReference type="NCBI Taxonomy" id="1977640"/>
    <lineage>
        <taxon>Viruses</taxon>
        <taxon>Varidnaviria</taxon>
        <taxon>Bamfordvirae</taxon>
        <taxon>Nucleocytoviricota</taxon>
        <taxon>Megaviricetes</taxon>
        <taxon>Imitervirales</taxon>
        <taxon>Mimiviridae</taxon>
        <taxon>Klosneuvirinae</taxon>
        <taxon>Klosneuvirus</taxon>
    </lineage>
</organism>
<accession>A0A1V0SK08</accession>
<dbReference type="InterPro" id="IPR007869">
    <property type="entry name" value="Homing_endonuc_PI-Sce"/>
</dbReference>
<sequence>MNKDNNVNKYNKCLAKDINILMYDCSVKPIQDIKINDLIMGDDSTPRKVLDIIEGEEEMYEIIPARGQKYCVSKDHILTLKAPKMELIYKEKDRYCVKWLEKCTLKCKTFGIKNNSSDEIYEEAKNFLENECPKKEGYVKYGDIKEFNTYDYYNLSQKSRVAYTKYTVGIEFNKRKIDIDPYILGYWLGDGHSDSTRITTADPEIVEYFTKFANDNNLLVKKYQNYGYDFTTGNVGGYYRNPFRNFLNKYNLFGNKHIPNDYKFNSKEVRLQVLAGIIDSDGYNANNNGYDFCFKSEKLTNDIIFLARSLGYFILDKKIVQKTCTNSSNGRVTNNYYRFHICGNTLNEIPCLLKRKKVTGLKGIKDVNMSSIKIKSIGKLICYNFKLDGNGRFLLENFTIV</sequence>
<keyword evidence="2" id="KW-0540">Nuclease</keyword>
<dbReference type="EMBL" id="KY684110">
    <property type="protein sequence ID" value="ARF11948.1"/>
    <property type="molecule type" value="Genomic_DNA"/>
</dbReference>
<dbReference type="InterPro" id="IPR027434">
    <property type="entry name" value="Homing_endonucl"/>
</dbReference>